<dbReference type="EMBL" id="WEGI01000013">
    <property type="protein sequence ID" value="MQY30345.1"/>
    <property type="molecule type" value="Genomic_DNA"/>
</dbReference>
<dbReference type="Pfam" id="PF02771">
    <property type="entry name" value="Acyl-CoA_dh_N"/>
    <property type="match status" value="1"/>
</dbReference>
<evidence type="ECO:0000256" key="4">
    <source>
        <dbReference type="ARBA" id="ARBA00022827"/>
    </source>
</evidence>
<reference evidence="10 11" key="1">
    <citation type="submission" date="2019-10" db="EMBL/GenBank/DDBJ databases">
        <title>Nocardia macrotermitis sp. nov. and Nocardia aurantia sp. nov., isolated from the gut of fungus growing-termite Macrotermes natalensis.</title>
        <authorList>
            <person name="Benndorf R."/>
            <person name="Schwitalla J."/>
            <person name="Martin K."/>
            <person name="De Beer W."/>
            <person name="Kaster A.-K."/>
            <person name="Vollmers J."/>
            <person name="Poulsen M."/>
            <person name="Beemelmanns C."/>
        </authorList>
    </citation>
    <scope>NUCLEOTIDE SEQUENCE [LARGE SCALE GENOMIC DNA]</scope>
    <source>
        <strain evidence="10 11">RB56</strain>
    </source>
</reference>
<comment type="caution">
    <text evidence="10">The sequence shown here is derived from an EMBL/GenBank/DDBJ whole genome shotgun (WGS) entry which is preliminary data.</text>
</comment>
<dbReference type="InterPro" id="IPR009100">
    <property type="entry name" value="AcylCoA_DH/oxidase_NM_dom_sf"/>
</dbReference>
<accession>A0A7K0DXA3</accession>
<feature type="domain" description="Acyl-CoA oxidase/dehydrogenase middle" evidence="8">
    <location>
        <begin position="127"/>
        <end position="224"/>
    </location>
</feature>
<dbReference type="OrthoDB" id="2769798at2"/>
<dbReference type="PROSITE" id="PS00073">
    <property type="entry name" value="ACYL_COA_DH_2"/>
    <property type="match status" value="1"/>
</dbReference>
<dbReference type="FunFam" id="2.40.110.10:FF:000009">
    <property type="entry name" value="Acyl-CoA dehydrogenase"/>
    <property type="match status" value="1"/>
</dbReference>
<keyword evidence="3 6" id="KW-0285">Flavoprotein</keyword>
<dbReference type="GO" id="GO:0050660">
    <property type="term" value="F:flavin adenine dinucleotide binding"/>
    <property type="evidence" value="ECO:0007669"/>
    <property type="project" value="InterPro"/>
</dbReference>
<feature type="domain" description="Acyl-CoA dehydrogenase/oxidase C-terminal" evidence="7">
    <location>
        <begin position="236"/>
        <end position="384"/>
    </location>
</feature>
<proteinExistence type="inferred from homology"/>
<dbReference type="EC" id="1.3.99.-" evidence="10"/>
<dbReference type="Gene3D" id="2.40.110.10">
    <property type="entry name" value="Butyryl-CoA Dehydrogenase, subunit A, domain 2"/>
    <property type="match status" value="1"/>
</dbReference>
<evidence type="ECO:0000256" key="1">
    <source>
        <dbReference type="ARBA" id="ARBA00001974"/>
    </source>
</evidence>
<gene>
    <name evidence="10" type="primary">acdA_3</name>
    <name evidence="10" type="ORF">NRB56_59470</name>
</gene>
<dbReference type="AlphaFoldDB" id="A0A7K0DXA3"/>
<organism evidence="10 11">
    <name type="scientific">Nocardia aurantia</name>
    <dbReference type="NCBI Taxonomy" id="2585199"/>
    <lineage>
        <taxon>Bacteria</taxon>
        <taxon>Bacillati</taxon>
        <taxon>Actinomycetota</taxon>
        <taxon>Actinomycetes</taxon>
        <taxon>Mycobacteriales</taxon>
        <taxon>Nocardiaceae</taxon>
        <taxon>Nocardia</taxon>
    </lineage>
</organism>
<dbReference type="Gene3D" id="1.20.140.10">
    <property type="entry name" value="Butyryl-CoA Dehydrogenase, subunit A, domain 3"/>
    <property type="match status" value="1"/>
</dbReference>
<evidence type="ECO:0000256" key="2">
    <source>
        <dbReference type="ARBA" id="ARBA00009347"/>
    </source>
</evidence>
<keyword evidence="4 6" id="KW-0274">FAD</keyword>
<dbReference type="SUPFAM" id="SSF56645">
    <property type="entry name" value="Acyl-CoA dehydrogenase NM domain-like"/>
    <property type="match status" value="1"/>
</dbReference>
<evidence type="ECO:0000256" key="6">
    <source>
        <dbReference type="RuleBase" id="RU362125"/>
    </source>
</evidence>
<dbReference type="Pfam" id="PF02770">
    <property type="entry name" value="Acyl-CoA_dh_M"/>
    <property type="match status" value="1"/>
</dbReference>
<dbReference type="Pfam" id="PF00441">
    <property type="entry name" value="Acyl-CoA_dh_1"/>
    <property type="match status" value="1"/>
</dbReference>
<dbReference type="InterPro" id="IPR013786">
    <property type="entry name" value="AcylCoA_DH/ox_N"/>
</dbReference>
<evidence type="ECO:0000313" key="10">
    <source>
        <dbReference type="EMBL" id="MQY30345.1"/>
    </source>
</evidence>
<dbReference type="Gene3D" id="1.10.540.10">
    <property type="entry name" value="Acyl-CoA dehydrogenase/oxidase, N-terminal domain"/>
    <property type="match status" value="1"/>
</dbReference>
<dbReference type="InterPro" id="IPR046373">
    <property type="entry name" value="Acyl-CoA_Oxase/DH_mid-dom_sf"/>
</dbReference>
<evidence type="ECO:0000259" key="9">
    <source>
        <dbReference type="Pfam" id="PF02771"/>
    </source>
</evidence>
<keyword evidence="11" id="KW-1185">Reference proteome</keyword>
<dbReference type="PIRSF" id="PIRSF016578">
    <property type="entry name" value="HsaA"/>
    <property type="match status" value="1"/>
</dbReference>
<protein>
    <submittedName>
        <fullName evidence="10">Acyl-CoA dehydrogenase</fullName>
        <ecNumber evidence="10">1.3.99.-</ecNumber>
    </submittedName>
</protein>
<sequence>MTDFLSTGTLPDEYRDLALTVRDFAQKVVAPVSAKHDAEHSFPYEVVAGMAEMGLFGLPFPEEYGGMGGDYFALCLALEELGKVDQSVAITLEAGVSLGAMPVYRFGNEKQKLEWLPQLASGRALGAFGLTEPGAGSDAGGTRTTAVLDGGEWLINGSKQFITNSGTDITRLVTVTAVTGVSNGKKEISTILVPADTPGFVAEPAYNKVGWNASDTHPLSFTDVRVPEENLLGERGRGYANFLRILDEGRIAIAALSVGAAQGCVDESVRYAREREAFGQAIVRNQAIAFKIARMEARAHAARTAYYDAAALMLSGKPFKKQASIAKLVASEAAMDNARDATQIFGGYGFMNEYAVARHYRDSKILEIGEGTTEVQLLLIGRELGL</sequence>
<dbReference type="FunFam" id="1.20.140.10:FF:000001">
    <property type="entry name" value="Acyl-CoA dehydrogenase"/>
    <property type="match status" value="1"/>
</dbReference>
<dbReference type="InterPro" id="IPR037069">
    <property type="entry name" value="AcylCoA_DH/ox_N_sf"/>
</dbReference>
<dbReference type="PANTHER" id="PTHR43884:SF12">
    <property type="entry name" value="ISOVALERYL-COA DEHYDROGENASE, MITOCHONDRIAL-RELATED"/>
    <property type="match status" value="1"/>
</dbReference>
<dbReference type="InterPro" id="IPR006089">
    <property type="entry name" value="Acyl-CoA_DH_CS"/>
</dbReference>
<name>A0A7K0DXA3_9NOCA</name>
<evidence type="ECO:0000259" key="7">
    <source>
        <dbReference type="Pfam" id="PF00441"/>
    </source>
</evidence>
<comment type="cofactor">
    <cofactor evidence="1 6">
        <name>FAD</name>
        <dbReference type="ChEBI" id="CHEBI:57692"/>
    </cofactor>
</comment>
<dbReference type="FunFam" id="1.10.540.10:FF:000002">
    <property type="entry name" value="Acyl-CoA dehydrogenase FadE19"/>
    <property type="match status" value="1"/>
</dbReference>
<evidence type="ECO:0000259" key="8">
    <source>
        <dbReference type="Pfam" id="PF02770"/>
    </source>
</evidence>
<evidence type="ECO:0000313" key="11">
    <source>
        <dbReference type="Proteomes" id="UP000431401"/>
    </source>
</evidence>
<dbReference type="SUPFAM" id="SSF47203">
    <property type="entry name" value="Acyl-CoA dehydrogenase C-terminal domain-like"/>
    <property type="match status" value="1"/>
</dbReference>
<feature type="domain" description="Acyl-CoA dehydrogenase/oxidase N-terminal" evidence="9">
    <location>
        <begin position="12"/>
        <end position="122"/>
    </location>
</feature>
<dbReference type="Proteomes" id="UP000431401">
    <property type="component" value="Unassembled WGS sequence"/>
</dbReference>
<dbReference type="InterPro" id="IPR006091">
    <property type="entry name" value="Acyl-CoA_Oxase/DH_mid-dom"/>
</dbReference>
<dbReference type="InterPro" id="IPR009075">
    <property type="entry name" value="AcylCo_DH/oxidase_C"/>
</dbReference>
<dbReference type="PROSITE" id="PS00072">
    <property type="entry name" value="ACYL_COA_DH_1"/>
    <property type="match status" value="1"/>
</dbReference>
<evidence type="ECO:0000256" key="5">
    <source>
        <dbReference type="ARBA" id="ARBA00023002"/>
    </source>
</evidence>
<dbReference type="RefSeq" id="WP_153347576.1">
    <property type="nucleotide sequence ID" value="NZ_WEGI01000013.1"/>
</dbReference>
<dbReference type="GO" id="GO:0003995">
    <property type="term" value="F:acyl-CoA dehydrogenase activity"/>
    <property type="evidence" value="ECO:0007669"/>
    <property type="project" value="InterPro"/>
</dbReference>
<dbReference type="PANTHER" id="PTHR43884">
    <property type="entry name" value="ACYL-COA DEHYDROGENASE"/>
    <property type="match status" value="1"/>
</dbReference>
<evidence type="ECO:0000256" key="3">
    <source>
        <dbReference type="ARBA" id="ARBA00022630"/>
    </source>
</evidence>
<dbReference type="InterPro" id="IPR036250">
    <property type="entry name" value="AcylCo_DH-like_C"/>
</dbReference>
<keyword evidence="5 6" id="KW-0560">Oxidoreductase</keyword>
<comment type="similarity">
    <text evidence="2 6">Belongs to the acyl-CoA dehydrogenase family.</text>
</comment>